<evidence type="ECO:0000313" key="3">
    <source>
        <dbReference type="Proteomes" id="UP000266673"/>
    </source>
</evidence>
<reference evidence="2 3" key="1">
    <citation type="submission" date="2018-06" db="EMBL/GenBank/DDBJ databases">
        <title>Comparative genomics reveals the genomic features of Rhizophagus irregularis, R. cerebriforme, R. diaphanum and Gigaspora rosea, and their symbiotic lifestyle signature.</title>
        <authorList>
            <person name="Morin E."/>
            <person name="San Clemente H."/>
            <person name="Chen E.C.H."/>
            <person name="De La Providencia I."/>
            <person name="Hainaut M."/>
            <person name="Kuo A."/>
            <person name="Kohler A."/>
            <person name="Murat C."/>
            <person name="Tang N."/>
            <person name="Roy S."/>
            <person name="Loubradou J."/>
            <person name="Henrissat B."/>
            <person name="Grigoriev I.V."/>
            <person name="Corradi N."/>
            <person name="Roux C."/>
            <person name="Martin F.M."/>
        </authorList>
    </citation>
    <scope>NUCLEOTIDE SEQUENCE [LARGE SCALE GENOMIC DNA]</scope>
    <source>
        <strain evidence="2 3">DAOM 194757</strain>
    </source>
</reference>
<evidence type="ECO:0000313" key="2">
    <source>
        <dbReference type="EMBL" id="RIB07107.1"/>
    </source>
</evidence>
<name>A0A397UDE9_9GLOM</name>
<dbReference type="AlphaFoldDB" id="A0A397UDE9"/>
<comment type="caution">
    <text evidence="2">The sequence shown here is derived from an EMBL/GenBank/DDBJ whole genome shotgun (WGS) entry which is preliminary data.</text>
</comment>
<sequence>MSHFKQKLCETVIRNSRFNFPQNDKSKCRRYFDDNDVNDWSILGFYEAWIHDNKNDIKKLSYQKANDVLTKSLRSLINDCKDEIKIQEATKLLANKASTSCTSYGRVNDSKHTHRSELDELWAFVEYQRSAQEKLNYKQSTEQISSGTSNSQPEKMRTPPPRFLNIIAPLHTPNKCQMDDKGVIR</sequence>
<dbReference type="Proteomes" id="UP000266673">
    <property type="component" value="Unassembled WGS sequence"/>
</dbReference>
<feature type="compositionally biased region" description="Polar residues" evidence="1">
    <location>
        <begin position="137"/>
        <end position="153"/>
    </location>
</feature>
<dbReference type="OrthoDB" id="2364859at2759"/>
<evidence type="ECO:0000256" key="1">
    <source>
        <dbReference type="SAM" id="MobiDB-lite"/>
    </source>
</evidence>
<organism evidence="2 3">
    <name type="scientific">Gigaspora rosea</name>
    <dbReference type="NCBI Taxonomy" id="44941"/>
    <lineage>
        <taxon>Eukaryota</taxon>
        <taxon>Fungi</taxon>
        <taxon>Fungi incertae sedis</taxon>
        <taxon>Mucoromycota</taxon>
        <taxon>Glomeromycotina</taxon>
        <taxon>Glomeromycetes</taxon>
        <taxon>Diversisporales</taxon>
        <taxon>Gigasporaceae</taxon>
        <taxon>Gigaspora</taxon>
    </lineage>
</organism>
<protein>
    <submittedName>
        <fullName evidence="2">Uncharacterized protein</fullName>
    </submittedName>
</protein>
<feature type="region of interest" description="Disordered" evidence="1">
    <location>
        <begin position="136"/>
        <end position="162"/>
    </location>
</feature>
<keyword evidence="3" id="KW-1185">Reference proteome</keyword>
<accession>A0A397UDE9</accession>
<gene>
    <name evidence="2" type="ORF">C2G38_2215411</name>
</gene>
<proteinExistence type="predicted"/>
<dbReference type="EMBL" id="QKWP01001714">
    <property type="protein sequence ID" value="RIB07107.1"/>
    <property type="molecule type" value="Genomic_DNA"/>
</dbReference>